<sequence length="179" mass="20081">MTATVPSWDLFISLFFVIGIAYGIILQRDRVVACLLSVYVALLVSEQLVEPIGQFFQGDKTLFNQIWIRSNTSPFTIQTGLFIAIVVLLSAKGGLGHGRSRGGIGNLEVLVYSFLNTALIVASIFSFLPEATLEAYRHSSKLVAMLMQYQQAWQLLPVVALIFFGFQRHPRRLAYEDEY</sequence>
<evidence type="ECO:0000313" key="3">
    <source>
        <dbReference type="Proteomes" id="UP000316253"/>
    </source>
</evidence>
<dbReference type="Proteomes" id="UP000316253">
    <property type="component" value="Unassembled WGS sequence"/>
</dbReference>
<keyword evidence="1" id="KW-1133">Transmembrane helix</keyword>
<organism evidence="2 3">
    <name type="scientific">Candidatus Berkelbacteria bacterium Gr01-1014_85</name>
    <dbReference type="NCBI Taxonomy" id="2017150"/>
    <lineage>
        <taxon>Bacteria</taxon>
        <taxon>Candidatus Berkelbacteria</taxon>
    </lineage>
</organism>
<protein>
    <recommendedName>
        <fullName evidence="4">Colicin V production protein</fullName>
    </recommendedName>
</protein>
<dbReference type="AlphaFoldDB" id="A0A554JDH2"/>
<feature type="transmembrane region" description="Helical" evidence="1">
    <location>
        <begin position="148"/>
        <end position="166"/>
    </location>
</feature>
<proteinExistence type="predicted"/>
<reference evidence="2 3" key="1">
    <citation type="submission" date="2017-08" db="EMBL/GenBank/DDBJ databases">
        <title>Mechanisms for carbon and nitrogen cycling indicate functional differentiation within the Candidate Phyla Radiation.</title>
        <authorList>
            <person name="Danczak R.E."/>
            <person name="Johnston M.D."/>
            <person name="Kenah C."/>
            <person name="Slattery M."/>
            <person name="Wrighton K.C."/>
            <person name="Wilkins M.J."/>
        </authorList>
    </citation>
    <scope>NUCLEOTIDE SEQUENCE [LARGE SCALE GENOMIC DNA]</scope>
    <source>
        <strain evidence="2">Gr01-1014_85</strain>
    </source>
</reference>
<feature type="transmembrane region" description="Helical" evidence="1">
    <location>
        <begin position="32"/>
        <end position="55"/>
    </location>
</feature>
<keyword evidence="1" id="KW-0812">Transmembrane</keyword>
<accession>A0A554JDH2</accession>
<gene>
    <name evidence="2" type="ORF">CEO22_95</name>
</gene>
<evidence type="ECO:0000256" key="1">
    <source>
        <dbReference type="SAM" id="Phobius"/>
    </source>
</evidence>
<feature type="transmembrane region" description="Helical" evidence="1">
    <location>
        <begin position="107"/>
        <end position="128"/>
    </location>
</feature>
<keyword evidence="1" id="KW-0472">Membrane</keyword>
<name>A0A554JDH2_9BACT</name>
<comment type="caution">
    <text evidence="2">The sequence shown here is derived from an EMBL/GenBank/DDBJ whole genome shotgun (WGS) entry which is preliminary data.</text>
</comment>
<evidence type="ECO:0008006" key="4">
    <source>
        <dbReference type="Google" id="ProtNLM"/>
    </source>
</evidence>
<dbReference type="EMBL" id="VMFD01000006">
    <property type="protein sequence ID" value="TSC66453.1"/>
    <property type="molecule type" value="Genomic_DNA"/>
</dbReference>
<evidence type="ECO:0000313" key="2">
    <source>
        <dbReference type="EMBL" id="TSC66453.1"/>
    </source>
</evidence>
<feature type="transmembrane region" description="Helical" evidence="1">
    <location>
        <begin position="6"/>
        <end position="25"/>
    </location>
</feature>
<feature type="transmembrane region" description="Helical" evidence="1">
    <location>
        <begin position="75"/>
        <end position="95"/>
    </location>
</feature>